<dbReference type="InterPro" id="IPR030395">
    <property type="entry name" value="GP_PDE_dom"/>
</dbReference>
<protein>
    <submittedName>
        <fullName evidence="2">Glycerophosphodiester phosphodiesterase</fullName>
    </submittedName>
</protein>
<evidence type="ECO:0000313" key="3">
    <source>
        <dbReference type="Proteomes" id="UP000448867"/>
    </source>
</evidence>
<feature type="domain" description="GP-PDE" evidence="1">
    <location>
        <begin position="2"/>
        <end position="239"/>
    </location>
</feature>
<dbReference type="Pfam" id="PF03009">
    <property type="entry name" value="GDPD"/>
    <property type="match status" value="1"/>
</dbReference>
<dbReference type="CDD" id="cd08563">
    <property type="entry name" value="GDPD_TtGDE_like"/>
    <property type="match status" value="1"/>
</dbReference>
<evidence type="ECO:0000259" key="1">
    <source>
        <dbReference type="PROSITE" id="PS51704"/>
    </source>
</evidence>
<dbReference type="GO" id="GO:0008081">
    <property type="term" value="F:phosphoric diester hydrolase activity"/>
    <property type="evidence" value="ECO:0007669"/>
    <property type="project" value="InterPro"/>
</dbReference>
<gene>
    <name evidence="2" type="ORF">GJU40_13470</name>
</gene>
<dbReference type="OrthoDB" id="384721at2"/>
<proteinExistence type="predicted"/>
<dbReference type="GO" id="GO:0006629">
    <property type="term" value="P:lipid metabolic process"/>
    <property type="evidence" value="ECO:0007669"/>
    <property type="project" value="InterPro"/>
</dbReference>
<organism evidence="2 3">
    <name type="scientific">Metabacillus lacus</name>
    <dbReference type="NCBI Taxonomy" id="1983721"/>
    <lineage>
        <taxon>Bacteria</taxon>
        <taxon>Bacillati</taxon>
        <taxon>Bacillota</taxon>
        <taxon>Bacilli</taxon>
        <taxon>Bacillales</taxon>
        <taxon>Bacillaceae</taxon>
        <taxon>Metabacillus</taxon>
    </lineage>
</organism>
<dbReference type="InterPro" id="IPR017946">
    <property type="entry name" value="PLC-like_Pdiesterase_TIM-brl"/>
</dbReference>
<name>A0A7X2J1W8_9BACI</name>
<dbReference type="Proteomes" id="UP000448867">
    <property type="component" value="Unassembled WGS sequence"/>
</dbReference>
<sequence length="242" mass="27071">MTQIFGHRGAAGTCPENTMVSFKAAFEAGADGIELDVQMSSDGQIVVIHDEKLDRTTNLKGFVKDFSYRELSKADASYKFADYAGHAPIPLLEEVLQWAASIPHFLVNIELKNGIIDYEGIEEKVIKIIRNFQMEKAAILSSFNHYSLAKCRELSEEIELGVLYSEGLYKPWEYAAKLKAGALHPHVYAVNRDIIVSAQARGISVRPFTVNNEAIMKELYEQNCSGFFTDYPEKARVLIPAT</sequence>
<reference evidence="2 3" key="1">
    <citation type="submission" date="2019-11" db="EMBL/GenBank/DDBJ databases">
        <title>Bacillus lacus genome.</title>
        <authorList>
            <person name="Allen C.J."/>
            <person name="Newman J.D."/>
        </authorList>
    </citation>
    <scope>NUCLEOTIDE SEQUENCE [LARGE SCALE GENOMIC DNA]</scope>
    <source>
        <strain evidence="2 3">KCTC 33946</strain>
    </source>
</reference>
<dbReference type="PANTHER" id="PTHR46211">
    <property type="entry name" value="GLYCEROPHOSPHORYL DIESTER PHOSPHODIESTERASE"/>
    <property type="match status" value="1"/>
</dbReference>
<evidence type="ECO:0000313" key="2">
    <source>
        <dbReference type="EMBL" id="MRX73153.1"/>
    </source>
</evidence>
<keyword evidence="3" id="KW-1185">Reference proteome</keyword>
<dbReference type="SUPFAM" id="SSF51695">
    <property type="entry name" value="PLC-like phosphodiesterases"/>
    <property type="match status" value="1"/>
</dbReference>
<accession>A0A7X2J1W8</accession>
<dbReference type="Gene3D" id="3.20.20.190">
    <property type="entry name" value="Phosphatidylinositol (PI) phosphodiesterase"/>
    <property type="match status" value="1"/>
</dbReference>
<comment type="caution">
    <text evidence="2">The sequence shown here is derived from an EMBL/GenBank/DDBJ whole genome shotgun (WGS) entry which is preliminary data.</text>
</comment>
<dbReference type="EMBL" id="WKKI01000028">
    <property type="protein sequence ID" value="MRX73153.1"/>
    <property type="molecule type" value="Genomic_DNA"/>
</dbReference>
<dbReference type="PROSITE" id="PS51704">
    <property type="entry name" value="GP_PDE"/>
    <property type="match status" value="1"/>
</dbReference>
<dbReference type="AlphaFoldDB" id="A0A7X2J1W8"/>
<dbReference type="PANTHER" id="PTHR46211:SF1">
    <property type="entry name" value="GLYCEROPHOSPHODIESTER PHOSPHODIESTERASE, CYTOPLASMIC"/>
    <property type="match status" value="1"/>
</dbReference>
<dbReference type="RefSeq" id="WP_154308532.1">
    <property type="nucleotide sequence ID" value="NZ_WKKI01000028.1"/>
</dbReference>